<evidence type="ECO:0000313" key="3">
    <source>
        <dbReference type="EMBL" id="TDO47740.1"/>
    </source>
</evidence>
<organism evidence="3 4">
    <name type="scientific">Kribbella caucasensis</name>
    <dbReference type="NCBI Taxonomy" id="2512215"/>
    <lineage>
        <taxon>Bacteria</taxon>
        <taxon>Bacillati</taxon>
        <taxon>Actinomycetota</taxon>
        <taxon>Actinomycetes</taxon>
        <taxon>Propionibacteriales</taxon>
        <taxon>Kribbellaceae</taxon>
        <taxon>Kribbella</taxon>
    </lineage>
</organism>
<keyword evidence="2" id="KW-1133">Transmembrane helix</keyword>
<protein>
    <submittedName>
        <fullName evidence="3">Putative integral membrane protein</fullName>
    </submittedName>
</protein>
<keyword evidence="2" id="KW-0812">Transmembrane</keyword>
<feature type="transmembrane region" description="Helical" evidence="2">
    <location>
        <begin position="97"/>
        <end position="120"/>
    </location>
</feature>
<dbReference type="AlphaFoldDB" id="A0A4R6KEU7"/>
<keyword evidence="4" id="KW-1185">Reference proteome</keyword>
<dbReference type="Proteomes" id="UP000295388">
    <property type="component" value="Unassembled WGS sequence"/>
</dbReference>
<evidence type="ECO:0000313" key="4">
    <source>
        <dbReference type="Proteomes" id="UP000295388"/>
    </source>
</evidence>
<gene>
    <name evidence="3" type="ORF">EV643_10846</name>
</gene>
<evidence type="ECO:0000256" key="1">
    <source>
        <dbReference type="SAM" id="MobiDB-lite"/>
    </source>
</evidence>
<feature type="region of interest" description="Disordered" evidence="1">
    <location>
        <begin position="1"/>
        <end position="51"/>
    </location>
</feature>
<accession>A0A4R6KEU7</accession>
<sequence>MSVLHRHRRSQKTPADPADTAAADPTHATIPTPAAATEPAAAPAPSPGPVPRTRTGATWVGICAAVLALVVLIVFMLQNTHRVEVSFLWMNGSVPLALALLIAGVGVGIVAMVVGTARVTQLRRLVRDRRQRH</sequence>
<name>A0A4R6KEU7_9ACTN</name>
<keyword evidence="2" id="KW-0472">Membrane</keyword>
<feature type="transmembrane region" description="Helical" evidence="2">
    <location>
        <begin position="56"/>
        <end position="77"/>
    </location>
</feature>
<comment type="caution">
    <text evidence="3">The sequence shown here is derived from an EMBL/GenBank/DDBJ whole genome shotgun (WGS) entry which is preliminary data.</text>
</comment>
<feature type="compositionally biased region" description="Basic residues" evidence="1">
    <location>
        <begin position="1"/>
        <end position="11"/>
    </location>
</feature>
<proteinExistence type="predicted"/>
<evidence type="ECO:0000256" key="2">
    <source>
        <dbReference type="SAM" id="Phobius"/>
    </source>
</evidence>
<dbReference type="EMBL" id="SNWQ01000008">
    <property type="protein sequence ID" value="TDO47740.1"/>
    <property type="molecule type" value="Genomic_DNA"/>
</dbReference>
<reference evidence="3 4" key="1">
    <citation type="submission" date="2019-03" db="EMBL/GenBank/DDBJ databases">
        <title>Genomic Encyclopedia of Type Strains, Phase III (KMG-III): the genomes of soil and plant-associated and newly described type strains.</title>
        <authorList>
            <person name="Whitman W."/>
        </authorList>
    </citation>
    <scope>NUCLEOTIDE SEQUENCE [LARGE SCALE GENOMIC DNA]</scope>
    <source>
        <strain evidence="3 4">VKM Ac-2527</strain>
    </source>
</reference>
<feature type="compositionally biased region" description="Low complexity" evidence="1">
    <location>
        <begin position="13"/>
        <end position="41"/>
    </location>
</feature>